<dbReference type="Proteomes" id="UP001153555">
    <property type="component" value="Unassembled WGS sequence"/>
</dbReference>
<reference evidence="1" key="1">
    <citation type="submission" date="2019-12" db="EMBL/GenBank/DDBJ databases">
        <authorList>
            <person name="Scholes J."/>
        </authorList>
    </citation>
    <scope>NUCLEOTIDE SEQUENCE</scope>
</reference>
<comment type="caution">
    <text evidence="1">The sequence shown here is derived from an EMBL/GenBank/DDBJ whole genome shotgun (WGS) entry which is preliminary data.</text>
</comment>
<evidence type="ECO:0000313" key="1">
    <source>
        <dbReference type="EMBL" id="CAA0829220.1"/>
    </source>
</evidence>
<sequence length="166" mass="18731">MAESKPNTNPSPSSGKYVKTLNLFERVKEEFEAVVHNVNQGHHKETHGLRDDIDGDSSIDEIKAPNVLERAKEEIEAIVSTIHPKKESRDFDTQLSGEARDFGTKDSLKLEEPELHSGDHICRTHQPLVLRRSAYTKLVLLFTSKVSRRTLTLSSFTPHATVPNYN</sequence>
<evidence type="ECO:0000313" key="2">
    <source>
        <dbReference type="Proteomes" id="UP001153555"/>
    </source>
</evidence>
<dbReference type="PANTHER" id="PTHR35277">
    <property type="entry name" value="OS09G0363700 PROTEIN"/>
    <property type="match status" value="1"/>
</dbReference>
<name>A0A9N7NGA5_STRHE</name>
<accession>A0A9N7NGA5</accession>
<dbReference type="AlphaFoldDB" id="A0A9N7NGA5"/>
<dbReference type="PANTHER" id="PTHR35277:SF10">
    <property type="entry name" value="OS09G0363700 PROTEIN"/>
    <property type="match status" value="1"/>
</dbReference>
<gene>
    <name evidence="1" type="ORF">SHERM_24805</name>
</gene>
<proteinExistence type="predicted"/>
<organism evidence="1 2">
    <name type="scientific">Striga hermonthica</name>
    <name type="common">Purple witchweed</name>
    <name type="synonym">Buchnera hermonthica</name>
    <dbReference type="NCBI Taxonomy" id="68872"/>
    <lineage>
        <taxon>Eukaryota</taxon>
        <taxon>Viridiplantae</taxon>
        <taxon>Streptophyta</taxon>
        <taxon>Embryophyta</taxon>
        <taxon>Tracheophyta</taxon>
        <taxon>Spermatophyta</taxon>
        <taxon>Magnoliopsida</taxon>
        <taxon>eudicotyledons</taxon>
        <taxon>Gunneridae</taxon>
        <taxon>Pentapetalae</taxon>
        <taxon>asterids</taxon>
        <taxon>lamiids</taxon>
        <taxon>Lamiales</taxon>
        <taxon>Orobanchaceae</taxon>
        <taxon>Buchnereae</taxon>
        <taxon>Striga</taxon>
    </lineage>
</organism>
<protein>
    <submittedName>
        <fullName evidence="1">Uncharacterized protein</fullName>
    </submittedName>
</protein>
<dbReference type="EMBL" id="CACSLK010027773">
    <property type="protein sequence ID" value="CAA0829220.1"/>
    <property type="molecule type" value="Genomic_DNA"/>
</dbReference>
<keyword evidence="2" id="KW-1185">Reference proteome</keyword>
<dbReference type="OrthoDB" id="1932113at2759"/>